<name>A0ABX7MCY3_9RHOO</name>
<keyword evidence="4" id="KW-1185">Reference proteome</keyword>
<comment type="similarity">
    <text evidence="1">Belongs to the UPF0225 family.</text>
</comment>
<evidence type="ECO:0000256" key="1">
    <source>
        <dbReference type="HAMAP-Rule" id="MF_00612"/>
    </source>
</evidence>
<organism evidence="3 4">
    <name type="scientific">Niveibacterium microcysteis</name>
    <dbReference type="NCBI Taxonomy" id="2811415"/>
    <lineage>
        <taxon>Bacteria</taxon>
        <taxon>Pseudomonadati</taxon>
        <taxon>Pseudomonadota</taxon>
        <taxon>Betaproteobacteria</taxon>
        <taxon>Rhodocyclales</taxon>
        <taxon>Rhodocyclaceae</taxon>
        <taxon>Niveibacterium</taxon>
    </lineage>
</organism>
<dbReference type="Pfam" id="PF17775">
    <property type="entry name" value="YchJ_M-like"/>
    <property type="match status" value="1"/>
</dbReference>
<evidence type="ECO:0000313" key="3">
    <source>
        <dbReference type="EMBL" id="QSI78856.1"/>
    </source>
</evidence>
<dbReference type="Proteomes" id="UP000663570">
    <property type="component" value="Chromosome"/>
</dbReference>
<reference evidence="3 4" key="1">
    <citation type="submission" date="2021-02" db="EMBL/GenBank/DDBJ databases">
        <title>Niveibacterium changnyeongensis HC41.</title>
        <authorList>
            <person name="Kang M."/>
        </authorList>
    </citation>
    <scope>NUCLEOTIDE SEQUENCE [LARGE SCALE GENOMIC DNA]</scope>
    <source>
        <strain evidence="3 4">HC41</strain>
    </source>
</reference>
<dbReference type="Gene3D" id="3.10.450.50">
    <property type="match status" value="1"/>
</dbReference>
<dbReference type="InterPro" id="IPR023006">
    <property type="entry name" value="YchJ-like"/>
</dbReference>
<sequence length="127" mass="14092">MKTTVDCPCGGGRYTACCGRWHAGAPAPTAVDLMRSRYSAFVLGLADYLLATWHPDKRPAALDLDESPAPKWIGLDVRAHAEDGDQASVEFVARYKVGGRAHRLHETSRFLRIEGKWFYLDGIIDET</sequence>
<gene>
    <name evidence="3" type="ORF">JY500_09700</name>
</gene>
<evidence type="ECO:0000259" key="2">
    <source>
        <dbReference type="Pfam" id="PF17775"/>
    </source>
</evidence>
<dbReference type="InterPro" id="IPR032710">
    <property type="entry name" value="NTF2-like_dom_sf"/>
</dbReference>
<evidence type="ECO:0000313" key="4">
    <source>
        <dbReference type="Proteomes" id="UP000663570"/>
    </source>
</evidence>
<proteinExistence type="inferred from homology"/>
<dbReference type="EMBL" id="CP071060">
    <property type="protein sequence ID" value="QSI78856.1"/>
    <property type="molecule type" value="Genomic_DNA"/>
</dbReference>
<dbReference type="RefSeq" id="WP_206256201.1">
    <property type="nucleotide sequence ID" value="NZ_CP071060.1"/>
</dbReference>
<dbReference type="InterPro" id="IPR048469">
    <property type="entry name" value="YchJ-like_M"/>
</dbReference>
<dbReference type="HAMAP" id="MF_00612">
    <property type="entry name" value="UPF0225"/>
    <property type="match status" value="1"/>
</dbReference>
<dbReference type="PANTHER" id="PTHR33747">
    <property type="entry name" value="UPF0225 PROTEIN SCO1677"/>
    <property type="match status" value="1"/>
</dbReference>
<accession>A0ABX7MCY3</accession>
<dbReference type="SUPFAM" id="SSF54427">
    <property type="entry name" value="NTF2-like"/>
    <property type="match status" value="1"/>
</dbReference>
<protein>
    <recommendedName>
        <fullName evidence="1">UPF0225 protein JY500_09700</fullName>
    </recommendedName>
</protein>
<feature type="domain" description="YchJ-like middle NTF2-like" evidence="2">
    <location>
        <begin position="29"/>
        <end position="122"/>
    </location>
</feature>
<dbReference type="PANTHER" id="PTHR33747:SF1">
    <property type="entry name" value="ADENYLATE CYCLASE-ASSOCIATED CAP C-TERMINAL DOMAIN-CONTAINING PROTEIN"/>
    <property type="match status" value="1"/>
</dbReference>